<dbReference type="AlphaFoldDB" id="A0A5C5V0A7"/>
<gene>
    <name evidence="3" type="ORF">Enr8_34100</name>
</gene>
<keyword evidence="4" id="KW-1185">Reference proteome</keyword>
<feature type="compositionally biased region" description="Polar residues" evidence="1">
    <location>
        <begin position="84"/>
        <end position="96"/>
    </location>
</feature>
<evidence type="ECO:0000313" key="3">
    <source>
        <dbReference type="EMBL" id="TWT31489.1"/>
    </source>
</evidence>
<protein>
    <submittedName>
        <fullName evidence="3">Uncharacterized protein</fullName>
    </submittedName>
</protein>
<name>A0A5C5V0A7_9BACT</name>
<reference evidence="3 4" key="1">
    <citation type="submission" date="2019-02" db="EMBL/GenBank/DDBJ databases">
        <title>Deep-cultivation of Planctomycetes and their phenomic and genomic characterization uncovers novel biology.</title>
        <authorList>
            <person name="Wiegand S."/>
            <person name="Jogler M."/>
            <person name="Boedeker C."/>
            <person name="Pinto D."/>
            <person name="Vollmers J."/>
            <person name="Rivas-Marin E."/>
            <person name="Kohn T."/>
            <person name="Peeters S.H."/>
            <person name="Heuer A."/>
            <person name="Rast P."/>
            <person name="Oberbeckmann S."/>
            <person name="Bunk B."/>
            <person name="Jeske O."/>
            <person name="Meyerdierks A."/>
            <person name="Storesund J.E."/>
            <person name="Kallscheuer N."/>
            <person name="Luecker S."/>
            <person name="Lage O.M."/>
            <person name="Pohl T."/>
            <person name="Merkel B.J."/>
            <person name="Hornburger P."/>
            <person name="Mueller R.-W."/>
            <person name="Bruemmer F."/>
            <person name="Labrenz M."/>
            <person name="Spormann A.M."/>
            <person name="Op Den Camp H."/>
            <person name="Overmann J."/>
            <person name="Amann R."/>
            <person name="Jetten M.S.M."/>
            <person name="Mascher T."/>
            <person name="Medema M.H."/>
            <person name="Devos D.P."/>
            <person name="Kaster A.-K."/>
            <person name="Ovreas L."/>
            <person name="Rohde M."/>
            <person name="Galperin M.Y."/>
            <person name="Jogler C."/>
        </authorList>
    </citation>
    <scope>NUCLEOTIDE SEQUENCE [LARGE SCALE GENOMIC DNA]</scope>
    <source>
        <strain evidence="3 4">Enr8</strain>
    </source>
</reference>
<sequence length="107" mass="11442">MSAGKDKKRLAICLALSLFVMIASGVAFFGTCAMALANYEAASTSERVDPNLLALACVLFAFLFFVSIPVTLAYRLGLASSDTLRQTETTEKSSPSPDEGSQPRERS</sequence>
<keyword evidence="2" id="KW-1133">Transmembrane helix</keyword>
<dbReference type="Proteomes" id="UP000318878">
    <property type="component" value="Unassembled WGS sequence"/>
</dbReference>
<evidence type="ECO:0000313" key="4">
    <source>
        <dbReference type="Proteomes" id="UP000318878"/>
    </source>
</evidence>
<keyword evidence="2" id="KW-0472">Membrane</keyword>
<feature type="transmembrane region" description="Helical" evidence="2">
    <location>
        <begin position="53"/>
        <end position="76"/>
    </location>
</feature>
<comment type="caution">
    <text evidence="3">The sequence shown here is derived from an EMBL/GenBank/DDBJ whole genome shotgun (WGS) entry which is preliminary data.</text>
</comment>
<accession>A0A5C5V0A7</accession>
<dbReference type="EMBL" id="SJPF01000004">
    <property type="protein sequence ID" value="TWT31489.1"/>
    <property type="molecule type" value="Genomic_DNA"/>
</dbReference>
<organism evidence="3 4">
    <name type="scientific">Blastopirellula retiformator</name>
    <dbReference type="NCBI Taxonomy" id="2527970"/>
    <lineage>
        <taxon>Bacteria</taxon>
        <taxon>Pseudomonadati</taxon>
        <taxon>Planctomycetota</taxon>
        <taxon>Planctomycetia</taxon>
        <taxon>Pirellulales</taxon>
        <taxon>Pirellulaceae</taxon>
        <taxon>Blastopirellula</taxon>
    </lineage>
</organism>
<keyword evidence="2" id="KW-0812">Transmembrane</keyword>
<feature type="region of interest" description="Disordered" evidence="1">
    <location>
        <begin position="84"/>
        <end position="107"/>
    </location>
</feature>
<proteinExistence type="predicted"/>
<evidence type="ECO:0000256" key="1">
    <source>
        <dbReference type="SAM" id="MobiDB-lite"/>
    </source>
</evidence>
<evidence type="ECO:0000256" key="2">
    <source>
        <dbReference type="SAM" id="Phobius"/>
    </source>
</evidence>